<evidence type="ECO:0000259" key="4">
    <source>
        <dbReference type="PROSITE" id="PS50937"/>
    </source>
</evidence>
<dbReference type="EMBL" id="JBHTND010000002">
    <property type="protein sequence ID" value="MFD1300480.1"/>
    <property type="molecule type" value="Genomic_DNA"/>
</dbReference>
<sequence length="151" mass="16968">MAFSIGTLSRRAGVKVPTIRYYEQVGLMPSPPRTDGQQRRYGEAEVARLNFIRHARELGFEVDAIRELLAMSAQPEESCAEVDRLARRHLAEVEQRIARLVSLRTELQRMVAECGHGRVGECRVIQVLADHGECDHDHDRARSGSSGFVEA</sequence>
<dbReference type="InterPro" id="IPR015358">
    <property type="entry name" value="Tscrpt_reg_MerR_DNA-bd"/>
</dbReference>
<dbReference type="InterPro" id="IPR047057">
    <property type="entry name" value="MerR_fam"/>
</dbReference>
<organism evidence="5 6">
    <name type="scientific">Methylobacterium marchantiae</name>
    <dbReference type="NCBI Taxonomy" id="600331"/>
    <lineage>
        <taxon>Bacteria</taxon>
        <taxon>Pseudomonadati</taxon>
        <taxon>Pseudomonadota</taxon>
        <taxon>Alphaproteobacteria</taxon>
        <taxon>Hyphomicrobiales</taxon>
        <taxon>Methylobacteriaceae</taxon>
        <taxon>Methylobacterium</taxon>
    </lineage>
</organism>
<proteinExistence type="predicted"/>
<dbReference type="InterPro" id="IPR009061">
    <property type="entry name" value="DNA-bd_dom_put_sf"/>
</dbReference>
<accession>A0ABW3WU95</accession>
<dbReference type="PROSITE" id="PS00552">
    <property type="entry name" value="HTH_MERR_1"/>
    <property type="match status" value="1"/>
</dbReference>
<keyword evidence="1" id="KW-0805">Transcription regulation</keyword>
<dbReference type="PROSITE" id="PS50937">
    <property type="entry name" value="HTH_MERR_2"/>
    <property type="match status" value="1"/>
</dbReference>
<protein>
    <submittedName>
        <fullName evidence="5">Helix-turn-helix domain-containing protein</fullName>
    </submittedName>
</protein>
<keyword evidence="2" id="KW-0238">DNA-binding</keyword>
<gene>
    <name evidence="5" type="ORF">ACFQ4G_02625</name>
</gene>
<evidence type="ECO:0000313" key="6">
    <source>
        <dbReference type="Proteomes" id="UP001597176"/>
    </source>
</evidence>
<evidence type="ECO:0000256" key="2">
    <source>
        <dbReference type="ARBA" id="ARBA00023125"/>
    </source>
</evidence>
<dbReference type="RefSeq" id="WP_238205161.1">
    <property type="nucleotide sequence ID" value="NZ_JBHTND010000002.1"/>
</dbReference>
<name>A0ABW3WU95_9HYPH</name>
<keyword evidence="3" id="KW-0804">Transcription</keyword>
<keyword evidence="6" id="KW-1185">Reference proteome</keyword>
<evidence type="ECO:0000313" key="5">
    <source>
        <dbReference type="EMBL" id="MFD1300480.1"/>
    </source>
</evidence>
<dbReference type="Pfam" id="PF00376">
    <property type="entry name" value="MerR"/>
    <property type="match status" value="1"/>
</dbReference>
<dbReference type="SUPFAM" id="SSF46955">
    <property type="entry name" value="Putative DNA-binding domain"/>
    <property type="match status" value="1"/>
</dbReference>
<evidence type="ECO:0000256" key="1">
    <source>
        <dbReference type="ARBA" id="ARBA00023015"/>
    </source>
</evidence>
<dbReference type="InterPro" id="IPR000551">
    <property type="entry name" value="MerR-type_HTH_dom"/>
</dbReference>
<comment type="caution">
    <text evidence="5">The sequence shown here is derived from an EMBL/GenBank/DDBJ whole genome shotgun (WGS) entry which is preliminary data.</text>
</comment>
<reference evidence="6" key="1">
    <citation type="journal article" date="2019" name="Int. J. Syst. Evol. Microbiol.">
        <title>The Global Catalogue of Microorganisms (GCM) 10K type strain sequencing project: providing services to taxonomists for standard genome sequencing and annotation.</title>
        <authorList>
            <consortium name="The Broad Institute Genomics Platform"/>
            <consortium name="The Broad Institute Genome Sequencing Center for Infectious Disease"/>
            <person name="Wu L."/>
            <person name="Ma J."/>
        </authorList>
    </citation>
    <scope>NUCLEOTIDE SEQUENCE [LARGE SCALE GENOMIC DNA]</scope>
    <source>
        <strain evidence="6">CCUG 56108</strain>
    </source>
</reference>
<dbReference type="Pfam" id="PF09278">
    <property type="entry name" value="MerR-DNA-bind"/>
    <property type="match status" value="1"/>
</dbReference>
<feature type="domain" description="HTH merR-type" evidence="4">
    <location>
        <begin position="2"/>
        <end position="71"/>
    </location>
</feature>
<dbReference type="SMART" id="SM00422">
    <property type="entry name" value="HTH_MERR"/>
    <property type="match status" value="1"/>
</dbReference>
<dbReference type="PANTHER" id="PTHR30204">
    <property type="entry name" value="REDOX-CYCLING DRUG-SENSING TRANSCRIPTIONAL ACTIVATOR SOXR"/>
    <property type="match status" value="1"/>
</dbReference>
<dbReference type="CDD" id="cd04785">
    <property type="entry name" value="HTH_CadR-PbrR-like"/>
    <property type="match status" value="1"/>
</dbReference>
<dbReference type="Gene3D" id="1.10.1660.10">
    <property type="match status" value="1"/>
</dbReference>
<dbReference type="PANTHER" id="PTHR30204:SF92">
    <property type="entry name" value="HTH-TYPE TRANSCRIPTIONAL REGULATOR ZNTR"/>
    <property type="match status" value="1"/>
</dbReference>
<evidence type="ECO:0000256" key="3">
    <source>
        <dbReference type="ARBA" id="ARBA00023163"/>
    </source>
</evidence>
<dbReference type="PRINTS" id="PR00040">
    <property type="entry name" value="HTHMERR"/>
</dbReference>
<dbReference type="Proteomes" id="UP001597176">
    <property type="component" value="Unassembled WGS sequence"/>
</dbReference>